<dbReference type="Pfam" id="PF00534">
    <property type="entry name" value="Glycos_transf_1"/>
    <property type="match status" value="1"/>
</dbReference>
<gene>
    <name evidence="3" type="ORF">GGR25_001885</name>
</gene>
<evidence type="ECO:0000313" key="3">
    <source>
        <dbReference type="EMBL" id="MBB3930846.1"/>
    </source>
</evidence>
<keyword evidence="4" id="KW-1185">Reference proteome</keyword>
<dbReference type="PANTHER" id="PTHR46401:SF2">
    <property type="entry name" value="GLYCOSYLTRANSFERASE WBBK-RELATED"/>
    <property type="match status" value="1"/>
</dbReference>
<dbReference type="InterPro" id="IPR001296">
    <property type="entry name" value="Glyco_trans_1"/>
</dbReference>
<dbReference type="PANTHER" id="PTHR46401">
    <property type="entry name" value="GLYCOSYLTRANSFERASE WBBK-RELATED"/>
    <property type="match status" value="1"/>
</dbReference>
<dbReference type="AlphaFoldDB" id="A0A840AR52"/>
<dbReference type="Proteomes" id="UP000553963">
    <property type="component" value="Unassembled WGS sequence"/>
</dbReference>
<evidence type="ECO:0000259" key="2">
    <source>
        <dbReference type="Pfam" id="PF00534"/>
    </source>
</evidence>
<dbReference type="SUPFAM" id="SSF53756">
    <property type="entry name" value="UDP-Glycosyltransferase/glycogen phosphorylase"/>
    <property type="match status" value="1"/>
</dbReference>
<name>A0A840AR52_9HYPH</name>
<evidence type="ECO:0000313" key="4">
    <source>
        <dbReference type="Proteomes" id="UP000553963"/>
    </source>
</evidence>
<reference evidence="3 4" key="1">
    <citation type="submission" date="2020-08" db="EMBL/GenBank/DDBJ databases">
        <title>Genomic Encyclopedia of Type Strains, Phase IV (KMG-IV): sequencing the most valuable type-strain genomes for metagenomic binning, comparative biology and taxonomic classification.</title>
        <authorList>
            <person name="Goeker M."/>
        </authorList>
    </citation>
    <scope>NUCLEOTIDE SEQUENCE [LARGE SCALE GENOMIC DNA]</scope>
    <source>
        <strain evidence="3 4">DSM 25966</strain>
    </source>
</reference>
<dbReference type="GO" id="GO:0016757">
    <property type="term" value="F:glycosyltransferase activity"/>
    <property type="evidence" value="ECO:0007669"/>
    <property type="project" value="InterPro"/>
</dbReference>
<feature type="domain" description="Glycosyl transferase family 1" evidence="2">
    <location>
        <begin position="237"/>
        <end position="383"/>
    </location>
</feature>
<sequence length="449" mass="49352">MRQKTGRVAFFKVERNGQTRVLTPRELNYLTRLVEGRLRSIEDGADASFLHRLGTVTTAIRDGAALSGKEFDRVSAGYLSRRTDRRGLSYQLAKTLIRGLKLTGLGGRGRSGEIDPLAIPGARCFLSSAGLHHLAASGRSVPKTVHISTVLHDLIPIEQPHLTDRSHARNFERDVNWMLGECRQIICVSNHTAERAAAYAAQAGVAVPPRIAVSQLGSFLKEALRGQAPEPVPALVGQRFAFYCSTIEIRKNHILLLKLWSSLIDEFGDRLPKLVFGGRWGWMYGEAKAYLEAHPELDRHLVILNHMSDQQLVWLYRNAAFGLYPSLAEGWGLGAAESLDYDLPIIISDTPSLAEATQGLMPVLPTGDLEAWRNEVRRAITEPAWGERLRQQISLAYRPIDETVFANRLLSLVDTAEGTPTAQAPGGAADYPASNHLVPSLALPTSHAA</sequence>
<dbReference type="RefSeq" id="WP_183398462.1">
    <property type="nucleotide sequence ID" value="NZ_JACIDS010000002.1"/>
</dbReference>
<organism evidence="3 4">
    <name type="scientific">Kaistia hirudinis</name>
    <dbReference type="NCBI Taxonomy" id="1293440"/>
    <lineage>
        <taxon>Bacteria</taxon>
        <taxon>Pseudomonadati</taxon>
        <taxon>Pseudomonadota</taxon>
        <taxon>Alphaproteobacteria</taxon>
        <taxon>Hyphomicrobiales</taxon>
        <taxon>Kaistiaceae</taxon>
        <taxon>Kaistia</taxon>
    </lineage>
</organism>
<dbReference type="Gene3D" id="3.40.50.2000">
    <property type="entry name" value="Glycogen Phosphorylase B"/>
    <property type="match status" value="1"/>
</dbReference>
<keyword evidence="1" id="KW-0808">Transferase</keyword>
<protein>
    <recommendedName>
        <fullName evidence="2">Glycosyl transferase family 1 domain-containing protein</fullName>
    </recommendedName>
</protein>
<evidence type="ECO:0000256" key="1">
    <source>
        <dbReference type="ARBA" id="ARBA00022679"/>
    </source>
</evidence>
<dbReference type="EMBL" id="JACIDS010000002">
    <property type="protein sequence ID" value="MBB3930846.1"/>
    <property type="molecule type" value="Genomic_DNA"/>
</dbReference>
<accession>A0A840AR52</accession>
<comment type="caution">
    <text evidence="3">The sequence shown here is derived from an EMBL/GenBank/DDBJ whole genome shotgun (WGS) entry which is preliminary data.</text>
</comment>
<proteinExistence type="predicted"/>